<sequence length="277" mass="30803">MRFTFLGTGAAEGIPSPFCSCPACTDARLTGGKNVRRRQSVLINDDLLVDLGPDVFASCAAFGISLTGLRHVLITHSHLDHFSPDNLKLRARGFRLETELPEIDAAGPPSVWMKWEESGGSDREAGIRRRPVLPGSRFELGAYRIRSLPAVHQLRTGDAMNYVIDDGTATLLYASDTGYYEEEVWKELEGYRFDTVIMEGTLGFRSSGREHLNFGDLGRMMERLEKIGAIGRETVRIATHFSHQSVEPYEETCRTLKAMGIECAFDGLTRQAGNRSR</sequence>
<dbReference type="SMART" id="SM00849">
    <property type="entry name" value="Lactamase_B"/>
    <property type="match status" value="1"/>
</dbReference>
<dbReference type="KEGG" id="paun:MJA45_10185"/>
<organism evidence="5 6">
    <name type="scientific">Paenibacillus aurantius</name>
    <dbReference type="NCBI Taxonomy" id="2918900"/>
    <lineage>
        <taxon>Bacteria</taxon>
        <taxon>Bacillati</taxon>
        <taxon>Bacillota</taxon>
        <taxon>Bacilli</taxon>
        <taxon>Bacillales</taxon>
        <taxon>Paenibacillaceae</taxon>
        <taxon>Paenibacillus</taxon>
    </lineage>
</organism>
<dbReference type="PANTHER" id="PTHR42663">
    <property type="entry name" value="HYDROLASE C777.06C-RELATED-RELATED"/>
    <property type="match status" value="1"/>
</dbReference>
<evidence type="ECO:0000256" key="2">
    <source>
        <dbReference type="ARBA" id="ARBA00034301"/>
    </source>
</evidence>
<comment type="catalytic activity">
    <reaction evidence="3">
        <text>3',5'-cyclic UMP + H2O = UMP + H(+)</text>
        <dbReference type="Rhea" id="RHEA:70575"/>
        <dbReference type="ChEBI" id="CHEBI:15377"/>
        <dbReference type="ChEBI" id="CHEBI:15378"/>
        <dbReference type="ChEBI" id="CHEBI:57865"/>
        <dbReference type="ChEBI" id="CHEBI:184387"/>
    </reaction>
    <physiologicalReaction direction="left-to-right" evidence="3">
        <dbReference type="Rhea" id="RHEA:70576"/>
    </physiologicalReaction>
</comment>
<evidence type="ECO:0000313" key="6">
    <source>
        <dbReference type="Proteomes" id="UP001305702"/>
    </source>
</evidence>
<proteinExistence type="predicted"/>
<feature type="domain" description="Metallo-beta-lactamase" evidence="4">
    <location>
        <begin position="37"/>
        <end position="232"/>
    </location>
</feature>
<evidence type="ECO:0000256" key="3">
    <source>
        <dbReference type="ARBA" id="ARBA00048505"/>
    </source>
</evidence>
<accession>A0AA96LL38</accession>
<comment type="catalytic activity">
    <reaction evidence="1">
        <text>3',5'-cyclic CMP + H2O = CMP + H(+)</text>
        <dbReference type="Rhea" id="RHEA:72675"/>
        <dbReference type="ChEBI" id="CHEBI:15377"/>
        <dbReference type="ChEBI" id="CHEBI:15378"/>
        <dbReference type="ChEBI" id="CHEBI:58003"/>
        <dbReference type="ChEBI" id="CHEBI:60377"/>
    </reaction>
    <physiologicalReaction direction="left-to-right" evidence="1">
        <dbReference type="Rhea" id="RHEA:72676"/>
    </physiologicalReaction>
</comment>
<dbReference type="RefSeq" id="WP_315607147.1">
    <property type="nucleotide sequence ID" value="NZ_CP130318.1"/>
</dbReference>
<reference evidence="5 6" key="1">
    <citation type="submission" date="2022-02" db="EMBL/GenBank/DDBJ databases">
        <title>Paenibacillus sp. MBLB1776 Whole Genome Shotgun Sequencing.</title>
        <authorList>
            <person name="Hwang C.Y."/>
            <person name="Cho E.-S."/>
            <person name="Seo M.-J."/>
        </authorList>
    </citation>
    <scope>NUCLEOTIDE SEQUENCE [LARGE SCALE GENOMIC DNA]</scope>
    <source>
        <strain evidence="5 6">MBLB1776</strain>
    </source>
</reference>
<dbReference type="PANTHER" id="PTHR42663:SF6">
    <property type="entry name" value="HYDROLASE C777.06C-RELATED"/>
    <property type="match status" value="1"/>
</dbReference>
<evidence type="ECO:0000259" key="4">
    <source>
        <dbReference type="SMART" id="SM00849"/>
    </source>
</evidence>
<dbReference type="Pfam" id="PF12706">
    <property type="entry name" value="Lactamase_B_2"/>
    <property type="match status" value="1"/>
</dbReference>
<gene>
    <name evidence="5" type="ORF">MJA45_10185</name>
</gene>
<dbReference type="EMBL" id="CP130318">
    <property type="protein sequence ID" value="WNQ13367.1"/>
    <property type="molecule type" value="Genomic_DNA"/>
</dbReference>
<evidence type="ECO:0000256" key="1">
    <source>
        <dbReference type="ARBA" id="ARBA00034221"/>
    </source>
</evidence>
<dbReference type="SUPFAM" id="SSF56281">
    <property type="entry name" value="Metallo-hydrolase/oxidoreductase"/>
    <property type="match status" value="1"/>
</dbReference>
<dbReference type="InterPro" id="IPR001279">
    <property type="entry name" value="Metallo-B-lactamas"/>
</dbReference>
<dbReference type="Proteomes" id="UP001305702">
    <property type="component" value="Chromosome"/>
</dbReference>
<comment type="function">
    <text evidence="2">Counteracts the endogenous Pycsar antiviral defense system. Phosphodiesterase that enables metal-dependent hydrolysis of host cyclic nucleotide Pycsar defense signals such as cCMP and cUMP.</text>
</comment>
<keyword evidence="6" id="KW-1185">Reference proteome</keyword>
<protein>
    <submittedName>
        <fullName evidence="5">MBL fold metallo-hydrolase</fullName>
    </submittedName>
</protein>
<dbReference type="Gene3D" id="3.60.15.10">
    <property type="entry name" value="Ribonuclease Z/Hydroxyacylglutathione hydrolase-like"/>
    <property type="match status" value="1"/>
</dbReference>
<dbReference type="InterPro" id="IPR036866">
    <property type="entry name" value="RibonucZ/Hydroxyglut_hydro"/>
</dbReference>
<name>A0AA96LL38_9BACL</name>
<dbReference type="AlphaFoldDB" id="A0AA96LL38"/>
<evidence type="ECO:0000313" key="5">
    <source>
        <dbReference type="EMBL" id="WNQ13367.1"/>
    </source>
</evidence>